<sequence>MAQRRKQRQTWQSKVFSLWDPCPCCFFVHGKLRGRGGISASFLSNFSAIGALPQVPLVVNGVSCRALVDKGCTKRLVHVSLCSSWTRQNLCVTTMSGERYVCDGTGTLSVQLKSGVSSQVEVLVLSARPLNFDFILGMNAVLIFKGVTVRTPNDVKFGVDEVVQCGMVERPLNPVSDKSVLYGMVTSQSNVVIDEKDFLVNYEAKSRKWTVSWKWGNKTENPCLENTMSEYHIRPNIREKYDSEFLQWI</sequence>
<dbReference type="AlphaFoldDB" id="A0AAE1KSP8"/>
<dbReference type="InterPro" id="IPR021109">
    <property type="entry name" value="Peptidase_aspartic_dom_sf"/>
</dbReference>
<dbReference type="EMBL" id="JAWQEG010001313">
    <property type="protein sequence ID" value="KAK3880555.1"/>
    <property type="molecule type" value="Genomic_DNA"/>
</dbReference>
<evidence type="ECO:0000313" key="1">
    <source>
        <dbReference type="EMBL" id="KAK3880555.1"/>
    </source>
</evidence>
<proteinExistence type="predicted"/>
<dbReference type="Gene3D" id="2.40.70.10">
    <property type="entry name" value="Acid Proteases"/>
    <property type="match status" value="1"/>
</dbReference>
<comment type="caution">
    <text evidence="1">The sequence shown here is derived from an EMBL/GenBank/DDBJ whole genome shotgun (WGS) entry which is preliminary data.</text>
</comment>
<accession>A0AAE1KSP8</accession>
<gene>
    <name evidence="1" type="ORF">Pcinc_014951</name>
</gene>
<organism evidence="1 2">
    <name type="scientific">Petrolisthes cinctipes</name>
    <name type="common">Flat porcelain crab</name>
    <dbReference type="NCBI Taxonomy" id="88211"/>
    <lineage>
        <taxon>Eukaryota</taxon>
        <taxon>Metazoa</taxon>
        <taxon>Ecdysozoa</taxon>
        <taxon>Arthropoda</taxon>
        <taxon>Crustacea</taxon>
        <taxon>Multicrustacea</taxon>
        <taxon>Malacostraca</taxon>
        <taxon>Eumalacostraca</taxon>
        <taxon>Eucarida</taxon>
        <taxon>Decapoda</taxon>
        <taxon>Pleocyemata</taxon>
        <taxon>Anomura</taxon>
        <taxon>Galatheoidea</taxon>
        <taxon>Porcellanidae</taxon>
        <taxon>Petrolisthes</taxon>
    </lineage>
</organism>
<reference evidence="1" key="1">
    <citation type="submission" date="2023-10" db="EMBL/GenBank/DDBJ databases">
        <title>Genome assemblies of two species of porcelain crab, Petrolisthes cinctipes and Petrolisthes manimaculis (Anomura: Porcellanidae).</title>
        <authorList>
            <person name="Angst P."/>
        </authorList>
    </citation>
    <scope>NUCLEOTIDE SEQUENCE</scope>
    <source>
        <strain evidence="1">PB745_01</strain>
        <tissue evidence="1">Gill</tissue>
    </source>
</reference>
<evidence type="ECO:0000313" key="2">
    <source>
        <dbReference type="Proteomes" id="UP001286313"/>
    </source>
</evidence>
<protein>
    <submittedName>
        <fullName evidence="1">Uncharacterized protein</fullName>
    </submittedName>
</protein>
<dbReference type="Proteomes" id="UP001286313">
    <property type="component" value="Unassembled WGS sequence"/>
</dbReference>
<keyword evidence="2" id="KW-1185">Reference proteome</keyword>
<name>A0AAE1KSP8_PETCI</name>